<gene>
    <name evidence="1" type="ORF">WAE58_07090</name>
</gene>
<proteinExistence type="predicted"/>
<accession>A0ABU8NJ14</accession>
<comment type="caution">
    <text evidence="1">The sequence shown here is derived from an EMBL/GenBank/DDBJ whole genome shotgun (WGS) entry which is preliminary data.</text>
</comment>
<dbReference type="EMBL" id="JBBEUB010000002">
    <property type="protein sequence ID" value="MEJ2902182.1"/>
    <property type="molecule type" value="Genomic_DNA"/>
</dbReference>
<reference evidence="1 2" key="1">
    <citation type="submission" date="2024-03" db="EMBL/GenBank/DDBJ databases">
        <title>Sequence of Lycoming College Course Isolates.</title>
        <authorList>
            <person name="Plotts O."/>
            <person name="Newman J."/>
        </authorList>
    </citation>
    <scope>NUCLEOTIDE SEQUENCE [LARGE SCALE GENOMIC DNA]</scope>
    <source>
        <strain evidence="1 2">CJB-3</strain>
    </source>
</reference>
<keyword evidence="2" id="KW-1185">Reference proteome</keyword>
<dbReference type="RefSeq" id="WP_172662564.1">
    <property type="nucleotide sequence ID" value="NZ_JABMKW010000020.1"/>
</dbReference>
<evidence type="ECO:0000313" key="1">
    <source>
        <dbReference type="EMBL" id="MEJ2902182.1"/>
    </source>
</evidence>
<dbReference type="Proteomes" id="UP001378956">
    <property type="component" value="Unassembled WGS sequence"/>
</dbReference>
<name>A0ABU8NJ14_9SPHI</name>
<protein>
    <submittedName>
        <fullName evidence="1">Transcriptional regulator</fullName>
    </submittedName>
</protein>
<evidence type="ECO:0000313" key="2">
    <source>
        <dbReference type="Proteomes" id="UP001378956"/>
    </source>
</evidence>
<sequence>METIEINHDIPVIYVTASSFPDGVMAAHQKLHSLVSFNENRQYFGLSRPENDGGIIYKAAAEELQPGEAKALGLETISIKAGRYSCITITDFMKDIPAIGKAFDQLTDLPGIDMEGYCVELYPNQTDVKCMIRMQD</sequence>
<organism evidence="1 2">
    <name type="scientific">Pedobacter panaciterrae</name>
    <dbReference type="NCBI Taxonomy" id="363849"/>
    <lineage>
        <taxon>Bacteria</taxon>
        <taxon>Pseudomonadati</taxon>
        <taxon>Bacteroidota</taxon>
        <taxon>Sphingobacteriia</taxon>
        <taxon>Sphingobacteriales</taxon>
        <taxon>Sphingobacteriaceae</taxon>
        <taxon>Pedobacter</taxon>
    </lineage>
</organism>